<accession>A0A418KJI4</accession>
<gene>
    <name evidence="5" type="ORF">DY240_24940</name>
</gene>
<dbReference type="InterPro" id="IPR046335">
    <property type="entry name" value="LacI/GalR-like_sensor"/>
</dbReference>
<dbReference type="SMART" id="SM00354">
    <property type="entry name" value="HTH_LACI"/>
    <property type="match status" value="1"/>
</dbReference>
<dbReference type="Pfam" id="PF00356">
    <property type="entry name" value="LacI"/>
    <property type="match status" value="1"/>
</dbReference>
<organism evidence="5 6">
    <name type="scientific">Jiangella rhizosphaerae</name>
    <dbReference type="NCBI Taxonomy" id="2293569"/>
    <lineage>
        <taxon>Bacteria</taxon>
        <taxon>Bacillati</taxon>
        <taxon>Actinomycetota</taxon>
        <taxon>Actinomycetes</taxon>
        <taxon>Jiangellales</taxon>
        <taxon>Jiangellaceae</taxon>
        <taxon>Jiangella</taxon>
    </lineage>
</organism>
<dbReference type="CDD" id="cd01392">
    <property type="entry name" value="HTH_LacI"/>
    <property type="match status" value="1"/>
</dbReference>
<dbReference type="EMBL" id="QUAL01000355">
    <property type="protein sequence ID" value="RIQ14398.1"/>
    <property type="molecule type" value="Genomic_DNA"/>
</dbReference>
<comment type="caution">
    <text evidence="5">The sequence shown here is derived from an EMBL/GenBank/DDBJ whole genome shotgun (WGS) entry which is preliminary data.</text>
</comment>
<dbReference type="Proteomes" id="UP000284057">
    <property type="component" value="Unassembled WGS sequence"/>
</dbReference>
<evidence type="ECO:0000313" key="6">
    <source>
        <dbReference type="Proteomes" id="UP000284057"/>
    </source>
</evidence>
<keyword evidence="3" id="KW-0804">Transcription</keyword>
<keyword evidence="6" id="KW-1185">Reference proteome</keyword>
<dbReference type="Gene3D" id="1.10.260.40">
    <property type="entry name" value="lambda repressor-like DNA-binding domains"/>
    <property type="match status" value="1"/>
</dbReference>
<dbReference type="PROSITE" id="PS50932">
    <property type="entry name" value="HTH_LACI_2"/>
    <property type="match status" value="1"/>
</dbReference>
<dbReference type="PANTHER" id="PTHR30146:SF109">
    <property type="entry name" value="HTH-TYPE TRANSCRIPTIONAL REGULATOR GALS"/>
    <property type="match status" value="1"/>
</dbReference>
<evidence type="ECO:0000256" key="2">
    <source>
        <dbReference type="ARBA" id="ARBA00023125"/>
    </source>
</evidence>
<sequence length="341" mass="35331">MGKPPVGAGRPPTSVDIARAAGTSQATVSRALNGGRVAAATRERILAISRELGYTPNAAARSMVTSRTGLVGVVVSDLTNPFYPEFLEEIAACLGARRQHMLLQNAAGGDEDAVELLLQQRVDGIVFTAAVEGSAAVAGLVARRFPVVLANRVVDAGCDTVEGDHPAGAAAVVDHLAGLGHRRIAVLAGLPGASTSARRLAGIRDRLAERGLPEARVVETGFDYDRAVRAATELLTGPHPPTAIVGLNDQVAFAALNAAAALGVPVPARLSVAGFDDVRQASWPTLGLTTVRQPLAAMAARSVALLNERVDDPSLAPRHEVLPAELVVRSTTGPRPEAREP</sequence>
<evidence type="ECO:0000256" key="3">
    <source>
        <dbReference type="ARBA" id="ARBA00023163"/>
    </source>
</evidence>
<evidence type="ECO:0000259" key="4">
    <source>
        <dbReference type="PROSITE" id="PS50932"/>
    </source>
</evidence>
<keyword evidence="1" id="KW-0805">Transcription regulation</keyword>
<dbReference type="GO" id="GO:0003700">
    <property type="term" value="F:DNA-binding transcription factor activity"/>
    <property type="evidence" value="ECO:0007669"/>
    <property type="project" value="TreeGrafter"/>
</dbReference>
<name>A0A418KJI4_9ACTN</name>
<dbReference type="InterPro" id="IPR028082">
    <property type="entry name" value="Peripla_BP_I"/>
</dbReference>
<protein>
    <submittedName>
        <fullName evidence="5">LacI family transcriptional regulator</fullName>
    </submittedName>
</protein>
<dbReference type="SUPFAM" id="SSF53822">
    <property type="entry name" value="Periplasmic binding protein-like I"/>
    <property type="match status" value="1"/>
</dbReference>
<evidence type="ECO:0000313" key="5">
    <source>
        <dbReference type="EMBL" id="RIQ14398.1"/>
    </source>
</evidence>
<dbReference type="OrthoDB" id="2854648at2"/>
<reference evidence="5 6" key="1">
    <citation type="submission" date="2018-09" db="EMBL/GenBank/DDBJ databases">
        <title>Isolation, diversity and antifungal activity of actinobacteria from wheat.</title>
        <authorList>
            <person name="Han C."/>
        </authorList>
    </citation>
    <scope>NUCLEOTIDE SEQUENCE [LARGE SCALE GENOMIC DNA]</scope>
    <source>
        <strain evidence="5 6">NEAU-YY265</strain>
    </source>
</reference>
<dbReference type="AlphaFoldDB" id="A0A418KJI4"/>
<dbReference type="RefSeq" id="WP_119662406.1">
    <property type="nucleotide sequence ID" value="NZ_QUAL01000355.1"/>
</dbReference>
<feature type="domain" description="HTH lacI-type" evidence="4">
    <location>
        <begin position="12"/>
        <end position="65"/>
    </location>
</feature>
<dbReference type="Pfam" id="PF13377">
    <property type="entry name" value="Peripla_BP_3"/>
    <property type="match status" value="1"/>
</dbReference>
<dbReference type="InterPro" id="IPR000843">
    <property type="entry name" value="HTH_LacI"/>
</dbReference>
<dbReference type="CDD" id="cd06278">
    <property type="entry name" value="PBP1_LacI-like"/>
    <property type="match status" value="1"/>
</dbReference>
<dbReference type="PANTHER" id="PTHR30146">
    <property type="entry name" value="LACI-RELATED TRANSCRIPTIONAL REPRESSOR"/>
    <property type="match status" value="1"/>
</dbReference>
<dbReference type="SUPFAM" id="SSF47413">
    <property type="entry name" value="lambda repressor-like DNA-binding domains"/>
    <property type="match status" value="1"/>
</dbReference>
<keyword evidence="2" id="KW-0238">DNA-binding</keyword>
<dbReference type="InterPro" id="IPR010982">
    <property type="entry name" value="Lambda_DNA-bd_dom_sf"/>
</dbReference>
<dbReference type="GO" id="GO:0000976">
    <property type="term" value="F:transcription cis-regulatory region binding"/>
    <property type="evidence" value="ECO:0007669"/>
    <property type="project" value="TreeGrafter"/>
</dbReference>
<proteinExistence type="predicted"/>
<evidence type="ECO:0000256" key="1">
    <source>
        <dbReference type="ARBA" id="ARBA00023015"/>
    </source>
</evidence>
<dbReference type="Gene3D" id="3.40.50.2300">
    <property type="match status" value="2"/>
</dbReference>